<dbReference type="EMBL" id="JAJFAZ020000007">
    <property type="protein sequence ID" value="KAI5320795.1"/>
    <property type="molecule type" value="Genomic_DNA"/>
</dbReference>
<name>A0AAD4V979_PRUDU</name>
<evidence type="ECO:0000313" key="1">
    <source>
        <dbReference type="EMBL" id="KAI5320795.1"/>
    </source>
</evidence>
<keyword evidence="2" id="KW-1185">Reference proteome</keyword>
<sequence length="233" mass="26258">MLMVWYDSDNGLVVVEAAMVGGYNGGGHGKVVVEVVVTEVVVTDGGWIRRALSTDAFSSAAQEKGRKVKPGARAPSSLSILLLPDLLEQLKRTNWVLNIQSRSQLFLCQKLHFEDGMNFLIQGQQIYASIHLQNVNHQGTLCKFKTFFRRYRENGYQFLTYVYFLSPSDLNTQLPIYLSSFGLALMKQMKLLFVGGKQNISLFKVQRVRDQQKGFSLALRIPEMRGSCNIKAL</sequence>
<comment type="caution">
    <text evidence="1">The sequence shown here is derived from an EMBL/GenBank/DDBJ whole genome shotgun (WGS) entry which is preliminary data.</text>
</comment>
<organism evidence="1 2">
    <name type="scientific">Prunus dulcis</name>
    <name type="common">Almond</name>
    <name type="synonym">Amygdalus dulcis</name>
    <dbReference type="NCBI Taxonomy" id="3755"/>
    <lineage>
        <taxon>Eukaryota</taxon>
        <taxon>Viridiplantae</taxon>
        <taxon>Streptophyta</taxon>
        <taxon>Embryophyta</taxon>
        <taxon>Tracheophyta</taxon>
        <taxon>Spermatophyta</taxon>
        <taxon>Magnoliopsida</taxon>
        <taxon>eudicotyledons</taxon>
        <taxon>Gunneridae</taxon>
        <taxon>Pentapetalae</taxon>
        <taxon>rosids</taxon>
        <taxon>fabids</taxon>
        <taxon>Rosales</taxon>
        <taxon>Rosaceae</taxon>
        <taxon>Amygdaloideae</taxon>
        <taxon>Amygdaleae</taxon>
        <taxon>Prunus</taxon>
    </lineage>
</organism>
<evidence type="ECO:0000313" key="2">
    <source>
        <dbReference type="Proteomes" id="UP001054821"/>
    </source>
</evidence>
<dbReference type="AlphaFoldDB" id="A0AAD4V979"/>
<reference evidence="1 2" key="1">
    <citation type="journal article" date="2022" name="G3 (Bethesda)">
        <title>Whole-genome sequence and methylome profiling of the almond [Prunus dulcis (Mill.) D.A. Webb] cultivar 'Nonpareil'.</title>
        <authorList>
            <person name="D'Amico-Willman K.M."/>
            <person name="Ouma W.Z."/>
            <person name="Meulia T."/>
            <person name="Sideli G.M."/>
            <person name="Gradziel T.M."/>
            <person name="Fresnedo-Ramirez J."/>
        </authorList>
    </citation>
    <scope>NUCLEOTIDE SEQUENCE [LARGE SCALE GENOMIC DNA]</scope>
    <source>
        <strain evidence="1">Clone GOH B32 T37-40</strain>
    </source>
</reference>
<accession>A0AAD4V979</accession>
<protein>
    <submittedName>
        <fullName evidence="1">Uncharacterized protein</fullName>
    </submittedName>
</protein>
<dbReference type="Proteomes" id="UP001054821">
    <property type="component" value="Chromosome 7"/>
</dbReference>
<proteinExistence type="predicted"/>
<gene>
    <name evidence="1" type="ORF">L3X38_040503</name>
</gene>